<dbReference type="PROSITE" id="PS51782">
    <property type="entry name" value="LYSM"/>
    <property type="match status" value="1"/>
</dbReference>
<comment type="caution">
    <text evidence="2">The sequence shown here is derived from an EMBL/GenBank/DDBJ whole genome shotgun (WGS) entry which is preliminary data.</text>
</comment>
<protein>
    <recommendedName>
        <fullName evidence="1">LysM domain-containing protein</fullName>
    </recommendedName>
</protein>
<dbReference type="CDD" id="cd00118">
    <property type="entry name" value="LysM"/>
    <property type="match status" value="1"/>
</dbReference>
<dbReference type="PANTHER" id="PTHR20932:SF31">
    <property type="entry name" value="RING-TYPE DOMAIN-CONTAINING PROTEIN"/>
    <property type="match status" value="1"/>
</dbReference>
<name>A0AAD9T697_9HELO</name>
<dbReference type="PANTHER" id="PTHR20932">
    <property type="entry name" value="LYSM AND PUTATIVE PEPTIDOGLYCAN-BINDING DOMAIN-CONTAINING PROTEIN"/>
    <property type="match status" value="1"/>
</dbReference>
<proteinExistence type="predicted"/>
<dbReference type="InterPro" id="IPR036779">
    <property type="entry name" value="LysM_dom_sf"/>
</dbReference>
<dbReference type="AlphaFoldDB" id="A0AAD9T697"/>
<evidence type="ECO:0000313" key="3">
    <source>
        <dbReference type="Proteomes" id="UP001285354"/>
    </source>
</evidence>
<feature type="domain" description="LysM" evidence="1">
    <location>
        <begin position="128"/>
        <end position="172"/>
    </location>
</feature>
<dbReference type="Pfam" id="PF01476">
    <property type="entry name" value="LysM"/>
    <property type="match status" value="1"/>
</dbReference>
<evidence type="ECO:0000313" key="2">
    <source>
        <dbReference type="EMBL" id="KAK2630366.1"/>
    </source>
</evidence>
<dbReference type="EMBL" id="JAUBYV010000001">
    <property type="protein sequence ID" value="KAK2630366.1"/>
    <property type="molecule type" value="Genomic_DNA"/>
</dbReference>
<dbReference type="InterPro" id="IPR045030">
    <property type="entry name" value="LYSM1-4"/>
</dbReference>
<keyword evidence="3" id="KW-1185">Reference proteome</keyword>
<sequence length="273" mass="30971">MEESCCTCATLFKNVRLVYDEKREKPEAVERRLECCGRMICGTCIANNQRFAAYCPFCQVSTKPSPLPQGLRDPPSYTLASTSKLLPQHSVEPPPYSDILPTYSSLTEQRPAIPEKVSQGAVPAEDVLHFLDHEHDSFTSLSFRYGVPVSALRKANNITSDHLLLARRTVVIPGEFYKGGVSLSPRPIEGEEEERRRGLVRRWMVACKVSDGMLKHRYDTALIYLQQVDYDLDVAVEAYKEDERWEKAHPLEASVTGKGRRHDIGRKRFTGQR</sequence>
<organism evidence="2 3">
    <name type="scientific">Diplocarpon rosae</name>
    <dbReference type="NCBI Taxonomy" id="946125"/>
    <lineage>
        <taxon>Eukaryota</taxon>
        <taxon>Fungi</taxon>
        <taxon>Dikarya</taxon>
        <taxon>Ascomycota</taxon>
        <taxon>Pezizomycotina</taxon>
        <taxon>Leotiomycetes</taxon>
        <taxon>Helotiales</taxon>
        <taxon>Drepanopezizaceae</taxon>
        <taxon>Diplocarpon</taxon>
    </lineage>
</organism>
<evidence type="ECO:0000259" key="1">
    <source>
        <dbReference type="PROSITE" id="PS51782"/>
    </source>
</evidence>
<accession>A0AAD9T697</accession>
<gene>
    <name evidence="2" type="ORF">QTJ16_001186</name>
</gene>
<reference evidence="2" key="1">
    <citation type="submission" date="2023-06" db="EMBL/GenBank/DDBJ databases">
        <title>Draft genome of Marssonina rosae.</title>
        <authorList>
            <person name="Cheng Q."/>
        </authorList>
    </citation>
    <scope>NUCLEOTIDE SEQUENCE</scope>
    <source>
        <strain evidence="2">R4</strain>
    </source>
</reference>
<dbReference type="InterPro" id="IPR018392">
    <property type="entry name" value="LysM"/>
</dbReference>
<dbReference type="Proteomes" id="UP001285354">
    <property type="component" value="Unassembled WGS sequence"/>
</dbReference>
<dbReference type="Gene3D" id="3.10.350.10">
    <property type="entry name" value="LysM domain"/>
    <property type="match status" value="1"/>
</dbReference>